<dbReference type="AlphaFoldDB" id="K0SQI7"/>
<accession>K0SQI7</accession>
<feature type="region of interest" description="Disordered" evidence="1">
    <location>
        <begin position="49"/>
        <end position="71"/>
    </location>
</feature>
<feature type="non-terminal residue" evidence="2">
    <location>
        <position position="71"/>
    </location>
</feature>
<evidence type="ECO:0000313" key="2">
    <source>
        <dbReference type="EMBL" id="EJK67224.1"/>
    </source>
</evidence>
<name>K0SQI7_THAOC</name>
<dbReference type="EMBL" id="AGNL01013503">
    <property type="protein sequence ID" value="EJK67224.1"/>
    <property type="molecule type" value="Genomic_DNA"/>
</dbReference>
<evidence type="ECO:0000313" key="3">
    <source>
        <dbReference type="Proteomes" id="UP000266841"/>
    </source>
</evidence>
<protein>
    <submittedName>
        <fullName evidence="2">Uncharacterized protein</fullName>
    </submittedName>
</protein>
<evidence type="ECO:0000256" key="1">
    <source>
        <dbReference type="SAM" id="MobiDB-lite"/>
    </source>
</evidence>
<reference evidence="2 3" key="1">
    <citation type="journal article" date="2012" name="Genome Biol.">
        <title>Genome and low-iron response of an oceanic diatom adapted to chronic iron limitation.</title>
        <authorList>
            <person name="Lommer M."/>
            <person name="Specht M."/>
            <person name="Roy A.S."/>
            <person name="Kraemer L."/>
            <person name="Andreson R."/>
            <person name="Gutowska M.A."/>
            <person name="Wolf J."/>
            <person name="Bergner S.V."/>
            <person name="Schilhabel M.B."/>
            <person name="Klostermeier U.C."/>
            <person name="Beiko R.G."/>
            <person name="Rosenstiel P."/>
            <person name="Hippler M."/>
            <person name="Laroche J."/>
        </authorList>
    </citation>
    <scope>NUCLEOTIDE SEQUENCE [LARGE SCALE GENOMIC DNA]</scope>
    <source>
        <strain evidence="2 3">CCMP1005</strain>
    </source>
</reference>
<proteinExistence type="predicted"/>
<gene>
    <name evidence="2" type="ORF">THAOC_11774</name>
</gene>
<organism evidence="2 3">
    <name type="scientific">Thalassiosira oceanica</name>
    <name type="common">Marine diatom</name>
    <dbReference type="NCBI Taxonomy" id="159749"/>
    <lineage>
        <taxon>Eukaryota</taxon>
        <taxon>Sar</taxon>
        <taxon>Stramenopiles</taxon>
        <taxon>Ochrophyta</taxon>
        <taxon>Bacillariophyta</taxon>
        <taxon>Coscinodiscophyceae</taxon>
        <taxon>Thalassiosirophycidae</taxon>
        <taxon>Thalassiosirales</taxon>
        <taxon>Thalassiosiraceae</taxon>
        <taxon>Thalassiosira</taxon>
    </lineage>
</organism>
<comment type="caution">
    <text evidence="2">The sequence shown here is derived from an EMBL/GenBank/DDBJ whole genome shotgun (WGS) entry which is preliminary data.</text>
</comment>
<dbReference type="Proteomes" id="UP000266841">
    <property type="component" value="Unassembled WGS sequence"/>
</dbReference>
<keyword evidence="3" id="KW-1185">Reference proteome</keyword>
<sequence length="71" mass="7643">MYVVDRGAFGPDKYHHVFDEAHFALAILVIADPASAKLRGPLLVGRANERHGKKGASAASNIALQGHHKQD</sequence>